<protein>
    <submittedName>
        <fullName evidence="2">Uncharacterized protein</fullName>
    </submittedName>
</protein>
<dbReference type="OrthoDB" id="10322666at2759"/>
<feature type="chain" id="PRO_5015138553" evidence="1">
    <location>
        <begin position="21"/>
        <end position="70"/>
    </location>
</feature>
<dbReference type="AlphaFoldDB" id="A0A2P5HL81"/>
<proteinExistence type="predicted"/>
<comment type="caution">
    <text evidence="2">The sequence shown here is derived from an EMBL/GenBank/DDBJ whole genome shotgun (WGS) entry which is preliminary data.</text>
</comment>
<evidence type="ECO:0000256" key="1">
    <source>
        <dbReference type="SAM" id="SignalP"/>
    </source>
</evidence>
<gene>
    <name evidence="2" type="ORF">DHEL01_v210601</name>
</gene>
<dbReference type="InParanoid" id="A0A2P5HL81"/>
<accession>A0A2P5HL81</accession>
<evidence type="ECO:0000313" key="2">
    <source>
        <dbReference type="EMBL" id="POS71007.1"/>
    </source>
</evidence>
<sequence length="70" mass="7228">MRMILNLVLISLGLAGLGHAEDGRCCLPACITCSFEACGGGGGGHECQGPFFYYCCAESAIAKAKLDAKN</sequence>
<feature type="signal peptide" evidence="1">
    <location>
        <begin position="1"/>
        <end position="20"/>
    </location>
</feature>
<reference evidence="2" key="1">
    <citation type="submission" date="2017-09" db="EMBL/GenBank/DDBJ databases">
        <title>Polyketide synthases of a Diaporthe helianthi virulent isolate.</title>
        <authorList>
            <person name="Baroncelli R."/>
        </authorList>
    </citation>
    <scope>NUCLEOTIDE SEQUENCE [LARGE SCALE GENOMIC DNA]</scope>
    <source>
        <strain evidence="2">7/96</strain>
    </source>
</reference>
<evidence type="ECO:0000313" key="3">
    <source>
        <dbReference type="Proteomes" id="UP000094444"/>
    </source>
</evidence>
<dbReference type="Proteomes" id="UP000094444">
    <property type="component" value="Unassembled WGS sequence"/>
</dbReference>
<keyword evidence="1" id="KW-0732">Signal</keyword>
<organism evidence="2 3">
    <name type="scientific">Diaporthe helianthi</name>
    <dbReference type="NCBI Taxonomy" id="158607"/>
    <lineage>
        <taxon>Eukaryota</taxon>
        <taxon>Fungi</taxon>
        <taxon>Dikarya</taxon>
        <taxon>Ascomycota</taxon>
        <taxon>Pezizomycotina</taxon>
        <taxon>Sordariomycetes</taxon>
        <taxon>Sordariomycetidae</taxon>
        <taxon>Diaporthales</taxon>
        <taxon>Diaporthaceae</taxon>
        <taxon>Diaporthe</taxon>
    </lineage>
</organism>
<keyword evidence="3" id="KW-1185">Reference proteome</keyword>
<name>A0A2P5HL81_DIAHE</name>
<dbReference type="EMBL" id="MAVT02001408">
    <property type="protein sequence ID" value="POS71007.1"/>
    <property type="molecule type" value="Genomic_DNA"/>
</dbReference>